<feature type="region of interest" description="Disordered" evidence="1">
    <location>
        <begin position="76"/>
        <end position="96"/>
    </location>
</feature>
<feature type="compositionally biased region" description="Low complexity" evidence="1">
    <location>
        <begin position="76"/>
        <end position="93"/>
    </location>
</feature>
<proteinExistence type="predicted"/>
<name>A0AA39CU27_9EURO</name>
<evidence type="ECO:0000256" key="1">
    <source>
        <dbReference type="SAM" id="MobiDB-lite"/>
    </source>
</evidence>
<gene>
    <name evidence="2" type="ORF">H2204_011381</name>
</gene>
<comment type="caution">
    <text evidence="2">The sequence shown here is derived from an EMBL/GenBank/DDBJ whole genome shotgun (WGS) entry which is preliminary data.</text>
</comment>
<evidence type="ECO:0000313" key="2">
    <source>
        <dbReference type="EMBL" id="KAJ9622901.1"/>
    </source>
</evidence>
<dbReference type="EMBL" id="JAPDRN010000104">
    <property type="protein sequence ID" value="KAJ9622901.1"/>
    <property type="molecule type" value="Genomic_DNA"/>
</dbReference>
<reference evidence="2" key="1">
    <citation type="submission" date="2022-10" db="EMBL/GenBank/DDBJ databases">
        <title>Culturing micro-colonial fungi from biological soil crusts in the Mojave desert and describing Neophaeococcomyces mojavensis, and introducing the new genera and species Taxawa tesnikishii.</title>
        <authorList>
            <person name="Kurbessoian T."/>
            <person name="Stajich J.E."/>
        </authorList>
    </citation>
    <scope>NUCLEOTIDE SEQUENCE</scope>
    <source>
        <strain evidence="2">TK_35</strain>
    </source>
</reference>
<protein>
    <recommendedName>
        <fullName evidence="3">Lysozyme inhibitor LprI N-terminal domain-containing protein</fullName>
    </recommendedName>
</protein>
<dbReference type="AlphaFoldDB" id="A0AA39CU27"/>
<accession>A0AA39CU27</accession>
<organism evidence="2">
    <name type="scientific">Knufia peltigerae</name>
    <dbReference type="NCBI Taxonomy" id="1002370"/>
    <lineage>
        <taxon>Eukaryota</taxon>
        <taxon>Fungi</taxon>
        <taxon>Dikarya</taxon>
        <taxon>Ascomycota</taxon>
        <taxon>Pezizomycotina</taxon>
        <taxon>Eurotiomycetes</taxon>
        <taxon>Chaetothyriomycetidae</taxon>
        <taxon>Chaetothyriales</taxon>
        <taxon>Trichomeriaceae</taxon>
        <taxon>Knufia</taxon>
    </lineage>
</organism>
<sequence>MIGADGRPLPAGARWRHAREIQAMQAMDARRGNEQIASGRRYWKMLALCLVLAACQAPSSPASAEAAATAAPLVAASPTASPGPASGDSSGYPDASYTDGRLRPAYGWCVDGVEDAGKLQACGKDELAYQEGRLQEAAGKVAGLDAAAKNADTDRHCIAAVTAGVDDLQKAQECRLFRVANRADALLAQSGPPDTSYTQAPLRPEYSRCVQDAHGMNDQLEACDATELAYHRTQMEEVVARIMEGPDGPAKDRWMDEQATWAEDTGKRCSPAAESVGQVLDAQSCLINRYANRTVELQARERR</sequence>
<evidence type="ECO:0008006" key="3">
    <source>
        <dbReference type="Google" id="ProtNLM"/>
    </source>
</evidence>